<evidence type="ECO:0000256" key="6">
    <source>
        <dbReference type="ARBA" id="ARBA00022989"/>
    </source>
</evidence>
<feature type="transmembrane region" description="Helical" evidence="12">
    <location>
        <begin position="184"/>
        <end position="206"/>
    </location>
</feature>
<dbReference type="CDD" id="cd10326">
    <property type="entry name" value="SLC5sbd_NIS-like"/>
    <property type="match status" value="1"/>
</dbReference>
<dbReference type="GO" id="GO:0015293">
    <property type="term" value="F:symporter activity"/>
    <property type="evidence" value="ECO:0007669"/>
    <property type="project" value="TreeGrafter"/>
</dbReference>
<evidence type="ECO:0000256" key="11">
    <source>
        <dbReference type="RuleBase" id="RU362091"/>
    </source>
</evidence>
<evidence type="ECO:0000256" key="12">
    <source>
        <dbReference type="SAM" id="Phobius"/>
    </source>
</evidence>
<keyword evidence="6 12" id="KW-1133">Transmembrane helix</keyword>
<sequence length="471" mass="52762">MLLTLIIYFSVLFVISRLTSRRAGNEAFFRGNRKSPWLMVAFGMIGASISGITFVSVPGMVLKSDMTYLQMCLGFIPGYFAVAFLLLPVYYKLNLTTIYGYLRRRLGRRSYKTGAAFFILSKLIGAAVRFYVVCFILQHFVFDAWHVPFVCTVLVMVMLIWLYTRRAGIKTLVWTDTFQTFCMLTALVLIIVAATGSLGLNFHGLVSKLAADPHSRVFVFDDWASRQNFWKQFLSGIFIVIVMTGLDQDMMQKNMTCKTLREAQKDMCLYGFAFVPVNLLFLVLGILLTWLAAARGMALPQMGDDLLPMFAASGQLGTTVVILFTIGIVAASFSSADSALTALTTSVCVDFFERSNDERLRKRVHLTIATLFVVFILVFRVVNSTSVIDAIYILCGYTYGPLLGLFAFGLLTHRQVSDRWVPWIAIISPLLCLAIDLTTQYLTGYQFGYELLMLNGALTFAGLWMLRPGTS</sequence>
<feature type="transmembrane region" description="Helical" evidence="12">
    <location>
        <begin position="447"/>
        <end position="466"/>
    </location>
</feature>
<dbReference type="InterPro" id="IPR001734">
    <property type="entry name" value="Na/solute_symporter"/>
</dbReference>
<dbReference type="Gene3D" id="1.20.1730.10">
    <property type="entry name" value="Sodium/glucose cotransporter"/>
    <property type="match status" value="1"/>
</dbReference>
<feature type="transmembrane region" description="Helical" evidence="12">
    <location>
        <begin position="6"/>
        <end position="24"/>
    </location>
</feature>
<keyword evidence="8" id="KW-0406">Ion transport</keyword>
<dbReference type="AlphaFoldDB" id="F8NBU1"/>
<dbReference type="PROSITE" id="PS50283">
    <property type="entry name" value="NA_SOLUT_SYMP_3"/>
    <property type="match status" value="1"/>
</dbReference>
<keyword evidence="7" id="KW-0915">Sodium</keyword>
<evidence type="ECO:0000256" key="5">
    <source>
        <dbReference type="ARBA" id="ARBA00022692"/>
    </source>
</evidence>
<accession>F8NBU1</accession>
<dbReference type="STRING" id="688246.Premu_0485"/>
<feature type="transmembrane region" description="Helical" evidence="12">
    <location>
        <begin position="114"/>
        <end position="138"/>
    </location>
</feature>
<evidence type="ECO:0000256" key="4">
    <source>
        <dbReference type="ARBA" id="ARBA00022475"/>
    </source>
</evidence>
<gene>
    <name evidence="13" type="ORF">Premu_0485</name>
</gene>
<feature type="transmembrane region" description="Helical" evidence="12">
    <location>
        <begin position="229"/>
        <end position="246"/>
    </location>
</feature>
<dbReference type="HOGENOM" id="CLU_018808_11_4_10"/>
<dbReference type="eggNOG" id="COG0591">
    <property type="taxonomic scope" value="Bacteria"/>
</dbReference>
<dbReference type="RefSeq" id="WP_007572830.1">
    <property type="nucleotide sequence ID" value="NZ_BPTS01000001.1"/>
</dbReference>
<keyword evidence="14" id="KW-1185">Reference proteome</keyword>
<feature type="transmembrane region" description="Helical" evidence="12">
    <location>
        <begin position="420"/>
        <end position="441"/>
    </location>
</feature>
<keyword evidence="3" id="KW-0813">Transport</keyword>
<feature type="transmembrane region" description="Helical" evidence="12">
    <location>
        <begin position="36"/>
        <end position="56"/>
    </location>
</feature>
<comment type="subcellular location">
    <subcellularLocation>
        <location evidence="1">Cell membrane</location>
        <topology evidence="1">Multi-pass membrane protein</topology>
    </subcellularLocation>
</comment>
<keyword evidence="4" id="KW-1003">Cell membrane</keyword>
<evidence type="ECO:0000256" key="3">
    <source>
        <dbReference type="ARBA" id="ARBA00022448"/>
    </source>
</evidence>
<dbReference type="InterPro" id="IPR051163">
    <property type="entry name" value="Sodium:Solute_Symporter_SSF"/>
</dbReference>
<feature type="transmembrane region" description="Helical" evidence="12">
    <location>
        <begin position="388"/>
        <end position="408"/>
    </location>
</feature>
<feature type="transmembrane region" description="Helical" evidence="12">
    <location>
        <begin position="144"/>
        <end position="163"/>
    </location>
</feature>
<proteinExistence type="inferred from homology"/>
<evidence type="ECO:0000313" key="14">
    <source>
        <dbReference type="Proteomes" id="UP000002772"/>
    </source>
</evidence>
<evidence type="ECO:0000313" key="13">
    <source>
        <dbReference type="EMBL" id="EGN55967.1"/>
    </source>
</evidence>
<dbReference type="GO" id="GO:0005886">
    <property type="term" value="C:plasma membrane"/>
    <property type="evidence" value="ECO:0007669"/>
    <property type="project" value="UniProtKB-SubCell"/>
</dbReference>
<dbReference type="Proteomes" id="UP000002772">
    <property type="component" value="Unassembled WGS sequence"/>
</dbReference>
<evidence type="ECO:0000256" key="10">
    <source>
        <dbReference type="ARBA" id="ARBA00023201"/>
    </source>
</evidence>
<dbReference type="OrthoDB" id="891563at2"/>
<dbReference type="EMBL" id="GL945017">
    <property type="protein sequence ID" value="EGN55967.1"/>
    <property type="molecule type" value="Genomic_DNA"/>
</dbReference>
<evidence type="ECO:0000256" key="8">
    <source>
        <dbReference type="ARBA" id="ARBA00023065"/>
    </source>
</evidence>
<dbReference type="Pfam" id="PF00474">
    <property type="entry name" value="SSF"/>
    <property type="match status" value="1"/>
</dbReference>
<evidence type="ECO:0000256" key="1">
    <source>
        <dbReference type="ARBA" id="ARBA00004651"/>
    </source>
</evidence>
<comment type="similarity">
    <text evidence="2 11">Belongs to the sodium:solute symporter (SSF) (TC 2.A.21) family.</text>
</comment>
<feature type="transmembrane region" description="Helical" evidence="12">
    <location>
        <begin position="68"/>
        <end position="93"/>
    </location>
</feature>
<dbReference type="PANTHER" id="PTHR42985:SF47">
    <property type="entry name" value="INTEGRAL MEMBRANE TRANSPORT PROTEIN"/>
    <property type="match status" value="1"/>
</dbReference>
<protein>
    <submittedName>
        <fullName evidence="13">Na+/solute symporter</fullName>
    </submittedName>
</protein>
<evidence type="ECO:0000256" key="2">
    <source>
        <dbReference type="ARBA" id="ARBA00006434"/>
    </source>
</evidence>
<reference evidence="14" key="1">
    <citation type="journal article" date="2011" name="Stand. Genomic Sci.">
        <title>Non-contiguous finished genome sequence of the opportunistic oral pathogen Prevotella multisaccharivorax type strain (PPPA20).</title>
        <authorList>
            <person name="Pati A."/>
            <person name="Gronow S."/>
            <person name="Lu M."/>
            <person name="Lapidus A."/>
            <person name="Nolan M."/>
            <person name="Lucas S."/>
            <person name="Hammon N."/>
            <person name="Deshpande S."/>
            <person name="Cheng J.F."/>
            <person name="Tapia R."/>
            <person name="Han C."/>
            <person name="Goodwin L."/>
            <person name="Pitluck S."/>
            <person name="Liolios K."/>
            <person name="Pagani I."/>
            <person name="Mavromatis K."/>
            <person name="Mikhailova N."/>
            <person name="Huntemann M."/>
            <person name="Chen A."/>
            <person name="Palaniappan K."/>
            <person name="Land M."/>
            <person name="Hauser L."/>
            <person name="Detter J.C."/>
            <person name="Brambilla E.M."/>
            <person name="Rohde M."/>
            <person name="Goker M."/>
            <person name="Woyke T."/>
            <person name="Bristow J."/>
            <person name="Eisen J.A."/>
            <person name="Markowitz V."/>
            <person name="Hugenholtz P."/>
            <person name="Kyrpides N.C."/>
            <person name="Klenk H.P."/>
            <person name="Ivanova N."/>
        </authorList>
    </citation>
    <scope>NUCLEOTIDE SEQUENCE [LARGE SCALE GENOMIC DNA]</scope>
    <source>
        <strain evidence="14">DSM 17128</strain>
    </source>
</reference>
<evidence type="ECO:0000256" key="9">
    <source>
        <dbReference type="ARBA" id="ARBA00023136"/>
    </source>
</evidence>
<keyword evidence="5 12" id="KW-0812">Transmembrane</keyword>
<evidence type="ECO:0000256" key="7">
    <source>
        <dbReference type="ARBA" id="ARBA00023053"/>
    </source>
</evidence>
<keyword evidence="10" id="KW-0739">Sodium transport</keyword>
<feature type="transmembrane region" description="Helical" evidence="12">
    <location>
        <begin position="312"/>
        <end position="333"/>
    </location>
</feature>
<dbReference type="InterPro" id="IPR038377">
    <property type="entry name" value="Na/Glc_symporter_sf"/>
</dbReference>
<dbReference type="GO" id="GO:0006814">
    <property type="term" value="P:sodium ion transport"/>
    <property type="evidence" value="ECO:0007669"/>
    <property type="project" value="UniProtKB-KW"/>
</dbReference>
<name>F8NBU1_9BACT</name>
<feature type="transmembrane region" description="Helical" evidence="12">
    <location>
        <begin position="267"/>
        <end position="292"/>
    </location>
</feature>
<keyword evidence="9 12" id="KW-0472">Membrane</keyword>
<organism evidence="13 14">
    <name type="scientific">Hallella multisaccharivorax DSM 17128</name>
    <dbReference type="NCBI Taxonomy" id="688246"/>
    <lineage>
        <taxon>Bacteria</taxon>
        <taxon>Pseudomonadati</taxon>
        <taxon>Bacteroidota</taxon>
        <taxon>Bacteroidia</taxon>
        <taxon>Bacteroidales</taxon>
        <taxon>Prevotellaceae</taxon>
        <taxon>Hallella</taxon>
    </lineage>
</organism>
<dbReference type="PANTHER" id="PTHR42985">
    <property type="entry name" value="SODIUM-COUPLED MONOCARBOXYLATE TRANSPORTER"/>
    <property type="match status" value="1"/>
</dbReference>
<feature type="transmembrane region" description="Helical" evidence="12">
    <location>
        <begin position="364"/>
        <end position="382"/>
    </location>
</feature>